<dbReference type="GO" id="GO:0005829">
    <property type="term" value="C:cytosol"/>
    <property type="evidence" value="ECO:0007669"/>
    <property type="project" value="GOC"/>
</dbReference>
<dbReference type="OrthoDB" id="10064318at2759"/>
<keyword evidence="8" id="KW-0653">Protein transport</keyword>
<dbReference type="Gene3D" id="1.20.1270.60">
    <property type="entry name" value="Arfaptin homology (AH) domain/BAR domain"/>
    <property type="match status" value="1"/>
</dbReference>
<dbReference type="GO" id="GO:0016020">
    <property type="term" value="C:membrane"/>
    <property type="evidence" value="ECO:0007669"/>
    <property type="project" value="UniProtKB-SubCell"/>
</dbReference>
<dbReference type="SUPFAM" id="SSF64268">
    <property type="entry name" value="PX domain"/>
    <property type="match status" value="1"/>
</dbReference>
<sequence length="606" mass="68760">MLEEEYLSSSFFDGSENPLALKLNDDVSQTLSTSLFSEPLDIGIGNPWDRPTGGVDVGSILSDVSLPEIYAQAFAYGGPVGGTVTISTLNRVLSLSGLQHATIEKILNLAVPATSTHVNRGEFNAALALVGLAQKNMDVSIDNLIARREDLPEPSLPNVESLSYNSRTLSLSMGSRARQPAAPSIEADPWAAPAPANGLSDSPYSTMTEAVASSMSSHANDVLVRREEFRWYLNHREQITVDFASEREGFLFMKHVNYIVECSFRSTRVIRRYSDFWWLMECLVKKYPFRILPALPPKKIGVDEAFLEKRRKGLTRFLNYIARHPVLRHDVLFEMFISEQTEIAVWRRNNTPDLTEEFLKKRVPPELERRIPDDLDNKLEKVSKRIDASIVHYRHLCSLLERMARRREGLASDLSRYSMTLNALVENERNCYIDDCYPCTQVTYGMEQVSSHLQRASILLEEEASVMLENVLEGLKRHRDLLEVLERKDRLAVDTTETLNDRIAANQAKLSTEPGKENAAVDAEQLSASIQKDREDVEIQRQRSVFVRHCLNAELTLFHKSAAFVSLLYQNFANHQIKYAQQLHENWKALSPKVYEMPIDMDLPDA</sequence>
<dbReference type="GO" id="GO:0005768">
    <property type="term" value="C:endosome"/>
    <property type="evidence" value="ECO:0007669"/>
    <property type="project" value="TreeGrafter"/>
</dbReference>
<keyword evidence="7" id="KW-0963">Cytoplasm</keyword>
<evidence type="ECO:0000256" key="2">
    <source>
        <dbReference type="ARBA" id="ARBA00004287"/>
    </source>
</evidence>
<evidence type="ECO:0000313" key="12">
    <source>
        <dbReference type="Proteomes" id="UP000789739"/>
    </source>
</evidence>
<dbReference type="PANTHER" id="PTHR47554">
    <property type="entry name" value="SORTING NEXIN MVP1"/>
    <property type="match status" value="1"/>
</dbReference>
<dbReference type="GO" id="GO:0032266">
    <property type="term" value="F:phosphatidylinositol-3-phosphate binding"/>
    <property type="evidence" value="ECO:0007669"/>
    <property type="project" value="TreeGrafter"/>
</dbReference>
<dbReference type="Gene3D" id="3.30.1520.10">
    <property type="entry name" value="Phox-like domain"/>
    <property type="match status" value="1"/>
</dbReference>
<evidence type="ECO:0000256" key="6">
    <source>
        <dbReference type="ARBA" id="ARBA00022448"/>
    </source>
</evidence>
<dbReference type="SUPFAM" id="SSF47473">
    <property type="entry name" value="EF-hand"/>
    <property type="match status" value="1"/>
</dbReference>
<accession>A0A9N9B3U4</accession>
<evidence type="ECO:0000259" key="10">
    <source>
        <dbReference type="PROSITE" id="PS50195"/>
    </source>
</evidence>
<dbReference type="Gene3D" id="1.10.238.10">
    <property type="entry name" value="EF-hand"/>
    <property type="match status" value="1"/>
</dbReference>
<dbReference type="GO" id="GO:0042147">
    <property type="term" value="P:retrograde transport, endosome to Golgi"/>
    <property type="evidence" value="ECO:0007669"/>
    <property type="project" value="InterPro"/>
</dbReference>
<evidence type="ECO:0000256" key="5">
    <source>
        <dbReference type="ARBA" id="ARBA00014268"/>
    </source>
</evidence>
<evidence type="ECO:0000256" key="4">
    <source>
        <dbReference type="ARBA" id="ARBA00010883"/>
    </source>
</evidence>
<keyword evidence="12" id="KW-1185">Reference proteome</keyword>
<dbReference type="InterPro" id="IPR027267">
    <property type="entry name" value="AH/BAR_dom_sf"/>
</dbReference>
<dbReference type="EMBL" id="CAJVPI010000596">
    <property type="protein sequence ID" value="CAG8554032.1"/>
    <property type="molecule type" value="Genomic_DNA"/>
</dbReference>
<name>A0A9N9B3U4_9GLOM</name>
<dbReference type="InterPro" id="IPR001683">
    <property type="entry name" value="PX_dom"/>
</dbReference>
<dbReference type="Pfam" id="PF19566">
    <property type="entry name" value="Snx8_BAR_dom"/>
    <property type="match status" value="1"/>
</dbReference>
<dbReference type="InterPro" id="IPR045734">
    <property type="entry name" value="Snx8_BAR_dom"/>
</dbReference>
<keyword evidence="9" id="KW-0472">Membrane</keyword>
<dbReference type="PANTHER" id="PTHR47554:SF1">
    <property type="entry name" value="SORTING NEXIN MVP1"/>
    <property type="match status" value="1"/>
</dbReference>
<dbReference type="InterPro" id="IPR036871">
    <property type="entry name" value="PX_dom_sf"/>
</dbReference>
<proteinExistence type="inferred from homology"/>
<keyword evidence="6" id="KW-0813">Transport</keyword>
<dbReference type="Pfam" id="PF00787">
    <property type="entry name" value="PX"/>
    <property type="match status" value="1"/>
</dbReference>
<comment type="similarity">
    <text evidence="4">Belongs to the sorting nexin family.</text>
</comment>
<feature type="domain" description="PX" evidence="10">
    <location>
        <begin position="236"/>
        <end position="343"/>
    </location>
</feature>
<dbReference type="Proteomes" id="UP000789739">
    <property type="component" value="Unassembled WGS sequence"/>
</dbReference>
<dbReference type="InterPro" id="IPR028662">
    <property type="entry name" value="SNX8/Mvp1"/>
</dbReference>
<dbReference type="AlphaFoldDB" id="A0A9N9B3U4"/>
<evidence type="ECO:0000256" key="1">
    <source>
        <dbReference type="ARBA" id="ARBA00002474"/>
    </source>
</evidence>
<comment type="function">
    <text evidence="1">Required for vacuolar protein sorting.</text>
</comment>
<protein>
    <recommendedName>
        <fullName evidence="5">Sorting nexin MVP1</fullName>
    </recommendedName>
</protein>
<evidence type="ECO:0000256" key="9">
    <source>
        <dbReference type="ARBA" id="ARBA00023136"/>
    </source>
</evidence>
<evidence type="ECO:0000256" key="3">
    <source>
        <dbReference type="ARBA" id="ARBA00004496"/>
    </source>
</evidence>
<comment type="subcellular location">
    <subcellularLocation>
        <location evidence="3">Cytoplasm</location>
    </subcellularLocation>
    <subcellularLocation>
        <location evidence="2">Membrane</location>
        <topology evidence="2">Peripheral membrane protein</topology>
        <orientation evidence="2">Cytoplasmic side</orientation>
    </subcellularLocation>
</comment>
<evidence type="ECO:0000256" key="7">
    <source>
        <dbReference type="ARBA" id="ARBA00022490"/>
    </source>
</evidence>
<dbReference type="InterPro" id="IPR011992">
    <property type="entry name" value="EF-hand-dom_pair"/>
</dbReference>
<dbReference type="SMART" id="SM00312">
    <property type="entry name" value="PX"/>
    <property type="match status" value="1"/>
</dbReference>
<evidence type="ECO:0000313" key="11">
    <source>
        <dbReference type="EMBL" id="CAG8554032.1"/>
    </source>
</evidence>
<dbReference type="GO" id="GO:0006623">
    <property type="term" value="P:protein targeting to vacuole"/>
    <property type="evidence" value="ECO:0007669"/>
    <property type="project" value="TreeGrafter"/>
</dbReference>
<evidence type="ECO:0000256" key="8">
    <source>
        <dbReference type="ARBA" id="ARBA00022927"/>
    </source>
</evidence>
<organism evidence="11 12">
    <name type="scientific">Paraglomus brasilianum</name>
    <dbReference type="NCBI Taxonomy" id="144538"/>
    <lineage>
        <taxon>Eukaryota</taxon>
        <taxon>Fungi</taxon>
        <taxon>Fungi incertae sedis</taxon>
        <taxon>Mucoromycota</taxon>
        <taxon>Glomeromycotina</taxon>
        <taxon>Glomeromycetes</taxon>
        <taxon>Paraglomerales</taxon>
        <taxon>Paraglomeraceae</taxon>
        <taxon>Paraglomus</taxon>
    </lineage>
</organism>
<reference evidence="11" key="1">
    <citation type="submission" date="2021-06" db="EMBL/GenBank/DDBJ databases">
        <authorList>
            <person name="Kallberg Y."/>
            <person name="Tangrot J."/>
            <person name="Rosling A."/>
        </authorList>
    </citation>
    <scope>NUCLEOTIDE SEQUENCE</scope>
    <source>
        <strain evidence="11">BR232B</strain>
    </source>
</reference>
<gene>
    <name evidence="11" type="ORF">PBRASI_LOCUS5239</name>
</gene>
<dbReference type="PROSITE" id="PS50195">
    <property type="entry name" value="PX"/>
    <property type="match status" value="1"/>
</dbReference>
<comment type="caution">
    <text evidence="11">The sequence shown here is derived from an EMBL/GenBank/DDBJ whole genome shotgun (WGS) entry which is preliminary data.</text>
</comment>